<evidence type="ECO:0000256" key="5">
    <source>
        <dbReference type="ARBA" id="ARBA00022840"/>
    </source>
</evidence>
<feature type="domain" description="ABC transporter" evidence="6">
    <location>
        <begin position="14"/>
        <end position="250"/>
    </location>
</feature>
<dbReference type="SUPFAM" id="SSF52540">
    <property type="entry name" value="P-loop containing nucleoside triphosphate hydrolases"/>
    <property type="match status" value="1"/>
</dbReference>
<evidence type="ECO:0000256" key="1">
    <source>
        <dbReference type="ARBA" id="ARBA00005417"/>
    </source>
</evidence>
<dbReference type="GO" id="GO:0005524">
    <property type="term" value="F:ATP binding"/>
    <property type="evidence" value="ECO:0007669"/>
    <property type="project" value="UniProtKB-KW"/>
</dbReference>
<dbReference type="PROSITE" id="PS00211">
    <property type="entry name" value="ABC_TRANSPORTER_1"/>
    <property type="match status" value="1"/>
</dbReference>
<keyword evidence="4" id="KW-0547">Nucleotide-binding</keyword>
<evidence type="ECO:0000313" key="8">
    <source>
        <dbReference type="Proteomes" id="UP000028782"/>
    </source>
</evidence>
<dbReference type="AlphaFoldDB" id="A0A076Q1C3"/>
<evidence type="ECO:0000313" key="7">
    <source>
        <dbReference type="EMBL" id="AIJ49497.1"/>
    </source>
</evidence>
<evidence type="ECO:0000256" key="4">
    <source>
        <dbReference type="ARBA" id="ARBA00022741"/>
    </source>
</evidence>
<dbReference type="EMBL" id="CP006704">
    <property type="protein sequence ID" value="AIJ49497.1"/>
    <property type="molecule type" value="Genomic_DNA"/>
</dbReference>
<protein>
    <submittedName>
        <fullName evidence="7">Nitrate ABC transporter ATP-binding protein</fullName>
    </submittedName>
</protein>
<dbReference type="Gene3D" id="3.40.50.300">
    <property type="entry name" value="P-loop containing nucleotide triphosphate hydrolases"/>
    <property type="match status" value="1"/>
</dbReference>
<keyword evidence="2" id="KW-0813">Transport</keyword>
<comment type="similarity">
    <text evidence="1">Belongs to the ABC transporter superfamily.</text>
</comment>
<dbReference type="InterPro" id="IPR003439">
    <property type="entry name" value="ABC_transporter-like_ATP-bd"/>
</dbReference>
<dbReference type="PROSITE" id="PS50893">
    <property type="entry name" value="ABC_TRANSPORTER_2"/>
    <property type="match status" value="1"/>
</dbReference>
<evidence type="ECO:0000256" key="3">
    <source>
        <dbReference type="ARBA" id="ARBA00022475"/>
    </source>
</evidence>
<dbReference type="Pfam" id="PF00005">
    <property type="entry name" value="ABC_tran"/>
    <property type="match status" value="1"/>
</dbReference>
<dbReference type="Proteomes" id="UP000028782">
    <property type="component" value="Chromosome"/>
</dbReference>
<evidence type="ECO:0000256" key="2">
    <source>
        <dbReference type="ARBA" id="ARBA00022448"/>
    </source>
</evidence>
<gene>
    <name evidence="7" type="ORF">O987_27230</name>
</gene>
<accession>A0A076Q1C3</accession>
<dbReference type="InterPro" id="IPR003593">
    <property type="entry name" value="AAA+_ATPase"/>
</dbReference>
<dbReference type="PANTHER" id="PTHR42788:SF13">
    <property type="entry name" value="ALIPHATIC SULFONATES IMPORT ATP-BINDING PROTEIN SSUB"/>
    <property type="match status" value="1"/>
</dbReference>
<keyword evidence="3" id="KW-0472">Membrane</keyword>
<organism evidence="7 8">
    <name type="scientific">Comamonas testosteroni TK102</name>
    <dbReference type="NCBI Taxonomy" id="1392005"/>
    <lineage>
        <taxon>Bacteria</taxon>
        <taxon>Pseudomonadati</taxon>
        <taxon>Pseudomonadota</taxon>
        <taxon>Betaproteobacteria</taxon>
        <taxon>Burkholderiales</taxon>
        <taxon>Comamonadaceae</taxon>
        <taxon>Comamonas</taxon>
    </lineage>
</organism>
<proteinExistence type="inferred from homology"/>
<keyword evidence="3" id="KW-1003">Cell membrane</keyword>
<dbReference type="InterPro" id="IPR050166">
    <property type="entry name" value="ABC_transporter_ATP-bind"/>
</dbReference>
<dbReference type="CDD" id="cd03293">
    <property type="entry name" value="ABC_NrtD_SsuB_transporters"/>
    <property type="match status" value="1"/>
</dbReference>
<dbReference type="SMART" id="SM00382">
    <property type="entry name" value="AAA"/>
    <property type="match status" value="1"/>
</dbReference>
<reference evidence="7 8" key="1">
    <citation type="journal article" date="2014" name="Genome Announc.">
        <title>Complete Genome Sequence of Polychlorinated Biphenyl Degrader Comamonas testosteroni TK102 (NBRC 109938).</title>
        <authorList>
            <person name="Fukuda K."/>
            <person name="Hosoyama A."/>
            <person name="Tsuchikane K."/>
            <person name="Ohji S."/>
            <person name="Yamazoe A."/>
            <person name="Fujita N."/>
            <person name="Shintani M."/>
            <person name="Kimbara K."/>
        </authorList>
    </citation>
    <scope>NUCLEOTIDE SEQUENCE [LARGE SCALE GENOMIC DNA]</scope>
    <source>
        <strain evidence="7">TK102</strain>
    </source>
</reference>
<dbReference type="KEGG" id="ctes:O987_27230"/>
<name>A0A076Q1C3_COMTE</name>
<dbReference type="PANTHER" id="PTHR42788">
    <property type="entry name" value="TAURINE IMPORT ATP-BINDING PROTEIN-RELATED"/>
    <property type="match status" value="1"/>
</dbReference>
<evidence type="ECO:0000259" key="6">
    <source>
        <dbReference type="PROSITE" id="PS50893"/>
    </source>
</evidence>
<dbReference type="RefSeq" id="WP_043375722.1">
    <property type="nucleotide sequence ID" value="NZ_CP006704.1"/>
</dbReference>
<dbReference type="HOGENOM" id="CLU_000604_1_22_4"/>
<sequence length="297" mass="33117">MSTALDDSGSAIKIRARDVRMDFAIADERGRKQQIAALQDFNLDIREGEFFTLLGPSGCGKSTFLNVLAGLARKTGGSISIDGQPASGINREQGVVFQGYALFPWRTVLENIEVGLEIRKIPKRERRETAEQFLHLVGLSGFGQRYPHELSGGMRQRVAIARSLAYSPSLLLMDEPFAALDAQTREILQSELLRIWEQHKTTIVFITHSLDEAIYLSDRIAVMTHRPGRIKSVLDIALPRPRPAEIRHAPAFVQLREQAWDVLRDEVAFASGHRQQPLAPLLPTAPDFSLALRGFAI</sequence>
<dbReference type="GO" id="GO:0016887">
    <property type="term" value="F:ATP hydrolysis activity"/>
    <property type="evidence" value="ECO:0007669"/>
    <property type="project" value="InterPro"/>
</dbReference>
<dbReference type="InterPro" id="IPR017871">
    <property type="entry name" value="ABC_transporter-like_CS"/>
</dbReference>
<dbReference type="InterPro" id="IPR027417">
    <property type="entry name" value="P-loop_NTPase"/>
</dbReference>
<keyword evidence="5 7" id="KW-0067">ATP-binding</keyword>